<dbReference type="Proteomes" id="UP000054018">
    <property type="component" value="Unassembled WGS sequence"/>
</dbReference>
<dbReference type="STRING" id="765257.A0A0D0A999"/>
<reference evidence="4" key="2">
    <citation type="submission" date="2015-01" db="EMBL/GenBank/DDBJ databases">
        <title>Evolutionary Origins and Diversification of the Mycorrhizal Mutualists.</title>
        <authorList>
            <consortium name="DOE Joint Genome Institute"/>
            <consortium name="Mycorrhizal Genomics Consortium"/>
            <person name="Kohler A."/>
            <person name="Kuo A."/>
            <person name="Nagy L.G."/>
            <person name="Floudas D."/>
            <person name="Copeland A."/>
            <person name="Barry K.W."/>
            <person name="Cichocki N."/>
            <person name="Veneault-Fourrey C."/>
            <person name="LaButti K."/>
            <person name="Lindquist E.A."/>
            <person name="Lipzen A."/>
            <person name="Lundell T."/>
            <person name="Morin E."/>
            <person name="Murat C."/>
            <person name="Riley R."/>
            <person name="Ohm R."/>
            <person name="Sun H."/>
            <person name="Tunlid A."/>
            <person name="Henrissat B."/>
            <person name="Grigoriev I.V."/>
            <person name="Hibbett D.S."/>
            <person name="Martin F."/>
        </authorList>
    </citation>
    <scope>NUCLEOTIDE SEQUENCE [LARGE SCALE GENOMIC DNA]</scope>
    <source>
        <strain evidence="4">441</strain>
    </source>
</reference>
<dbReference type="AlphaFoldDB" id="A0A0D0A999"/>
<organism evidence="3 4">
    <name type="scientific">Pisolithus microcarpus 441</name>
    <dbReference type="NCBI Taxonomy" id="765257"/>
    <lineage>
        <taxon>Eukaryota</taxon>
        <taxon>Fungi</taxon>
        <taxon>Dikarya</taxon>
        <taxon>Basidiomycota</taxon>
        <taxon>Agaricomycotina</taxon>
        <taxon>Agaricomycetes</taxon>
        <taxon>Agaricomycetidae</taxon>
        <taxon>Boletales</taxon>
        <taxon>Sclerodermatineae</taxon>
        <taxon>Pisolithaceae</taxon>
        <taxon>Pisolithus</taxon>
    </lineage>
</organism>
<dbReference type="GO" id="GO:0070941">
    <property type="term" value="P:eisosome assembly"/>
    <property type="evidence" value="ECO:0007669"/>
    <property type="project" value="TreeGrafter"/>
</dbReference>
<dbReference type="PANTHER" id="PTHR31962">
    <property type="entry name" value="SPHINGOLIPID LONG CHAIN BASE-RESPONSIVE PROTEIN PIL1"/>
    <property type="match status" value="1"/>
</dbReference>
<evidence type="ECO:0000256" key="1">
    <source>
        <dbReference type="SAM" id="Coils"/>
    </source>
</evidence>
<keyword evidence="4" id="KW-1185">Reference proteome</keyword>
<dbReference type="OrthoDB" id="5599269at2759"/>
<protein>
    <recommendedName>
        <fullName evidence="5">Sphingolipid long chain base-responsive protein LSP1</fullName>
    </recommendedName>
</protein>
<keyword evidence="1" id="KW-0175">Coiled coil</keyword>
<feature type="compositionally biased region" description="Basic and acidic residues" evidence="2">
    <location>
        <begin position="437"/>
        <end position="450"/>
    </location>
</feature>
<feature type="compositionally biased region" description="Polar residues" evidence="2">
    <location>
        <begin position="37"/>
        <end position="51"/>
    </location>
</feature>
<feature type="compositionally biased region" description="Low complexity" evidence="2">
    <location>
        <begin position="383"/>
        <end position="399"/>
    </location>
</feature>
<dbReference type="PANTHER" id="PTHR31962:SF1">
    <property type="entry name" value="SPHINGOLIPID LONG CHAIN BASE-RESPONSIVE PROTEIN PIL1"/>
    <property type="match status" value="1"/>
</dbReference>
<feature type="compositionally biased region" description="Basic and acidic residues" evidence="2">
    <location>
        <begin position="466"/>
        <end position="480"/>
    </location>
</feature>
<proteinExistence type="predicted"/>
<feature type="region of interest" description="Disordered" evidence="2">
    <location>
        <begin position="22"/>
        <end position="51"/>
    </location>
</feature>
<name>A0A0D0A999_9AGAM</name>
<reference evidence="3 4" key="1">
    <citation type="submission" date="2014-04" db="EMBL/GenBank/DDBJ databases">
        <authorList>
            <consortium name="DOE Joint Genome Institute"/>
            <person name="Kuo A."/>
            <person name="Kohler A."/>
            <person name="Costa M.D."/>
            <person name="Nagy L.G."/>
            <person name="Floudas D."/>
            <person name="Copeland A."/>
            <person name="Barry K.W."/>
            <person name="Cichocki N."/>
            <person name="Veneault-Fourrey C."/>
            <person name="LaButti K."/>
            <person name="Lindquist E.A."/>
            <person name="Lipzen A."/>
            <person name="Lundell T."/>
            <person name="Morin E."/>
            <person name="Murat C."/>
            <person name="Sun H."/>
            <person name="Tunlid A."/>
            <person name="Henrissat B."/>
            <person name="Grigoriev I.V."/>
            <person name="Hibbett D.S."/>
            <person name="Martin F."/>
            <person name="Nordberg H.P."/>
            <person name="Cantor M.N."/>
            <person name="Hua S.X."/>
        </authorList>
    </citation>
    <scope>NUCLEOTIDE SEQUENCE [LARGE SCALE GENOMIC DNA]</scope>
    <source>
        <strain evidence="3 4">441</strain>
    </source>
</reference>
<dbReference type="EMBL" id="KN833692">
    <property type="protein sequence ID" value="KIK28488.1"/>
    <property type="molecule type" value="Genomic_DNA"/>
</dbReference>
<dbReference type="HOGENOM" id="CLU_019994_0_0_1"/>
<sequence length="507" mass="54347">MSVSSFFSQIADKAQSAINQSPLAGHIPGASPGGTGQPSANQAAAQGGTRSHTIETLQYQLRNIGQQYTNTTPLQRIITTEKGVALDLDSLARDSKAQSKELYNWGQADDADLRDVTDRLAYLNFVNGSLASSLAVKLNAARSPLKALRDAESAIIPKRNARANLQNRIRKLEHSQEKNTERQIAELEDQLARSEKNDEPQEKEILILKRKAVRDSERAKWEAIREYGEKLILLSQAANPIIEALPAVPPSQEKPYTGAQQTAGARAALQRALDHYRPGLTTLAPADLSRSDTRSFGESHASELGDIPTGESTHPGLPVTPPPGETGRNSPAPIDPQALNTKPAPIPARSPSDSVPIPGGLHPAEGSPGASIPEGGPTLAETGVPLSAGPSGPGPSSGSLKDVRSGSQGLDAQSDDQVRKTTVDDLYSSPQSQGGTAKEEKRRLEREEMVRAATGTPKPQFESAEDEKRRLEREEQERVRAGGGGEAQNQGEQKDSEELPPYKDIEE</sequence>
<evidence type="ECO:0000313" key="4">
    <source>
        <dbReference type="Proteomes" id="UP000054018"/>
    </source>
</evidence>
<dbReference type="Gene3D" id="1.20.1270.60">
    <property type="entry name" value="Arfaptin homology (AH) domain/BAR domain"/>
    <property type="match status" value="1"/>
</dbReference>
<dbReference type="GO" id="GO:0006897">
    <property type="term" value="P:endocytosis"/>
    <property type="evidence" value="ECO:0007669"/>
    <property type="project" value="TreeGrafter"/>
</dbReference>
<dbReference type="GO" id="GO:0036286">
    <property type="term" value="C:eisosome filament"/>
    <property type="evidence" value="ECO:0007669"/>
    <property type="project" value="TreeGrafter"/>
</dbReference>
<evidence type="ECO:0000313" key="3">
    <source>
        <dbReference type="EMBL" id="KIK28488.1"/>
    </source>
</evidence>
<feature type="compositionally biased region" description="Basic and acidic residues" evidence="2">
    <location>
        <begin position="492"/>
        <end position="507"/>
    </location>
</feature>
<dbReference type="Pfam" id="PF13805">
    <property type="entry name" value="Pil1"/>
    <property type="match status" value="1"/>
</dbReference>
<dbReference type="InterPro" id="IPR027267">
    <property type="entry name" value="AH/BAR_dom_sf"/>
</dbReference>
<evidence type="ECO:0008006" key="5">
    <source>
        <dbReference type="Google" id="ProtNLM"/>
    </source>
</evidence>
<dbReference type="GO" id="GO:0008289">
    <property type="term" value="F:lipid binding"/>
    <property type="evidence" value="ECO:0007669"/>
    <property type="project" value="TreeGrafter"/>
</dbReference>
<accession>A0A0D0A999</accession>
<evidence type="ECO:0000256" key="2">
    <source>
        <dbReference type="SAM" id="MobiDB-lite"/>
    </source>
</evidence>
<feature type="region of interest" description="Disordered" evidence="2">
    <location>
        <begin position="280"/>
        <end position="507"/>
    </location>
</feature>
<dbReference type="GO" id="GO:0005886">
    <property type="term" value="C:plasma membrane"/>
    <property type="evidence" value="ECO:0007669"/>
    <property type="project" value="TreeGrafter"/>
</dbReference>
<gene>
    <name evidence="3" type="ORF">PISMIDRAFT_673496</name>
</gene>
<feature type="coiled-coil region" evidence="1">
    <location>
        <begin position="158"/>
        <end position="204"/>
    </location>
</feature>
<dbReference type="InterPro" id="IPR028245">
    <property type="entry name" value="PIL1/LSP1"/>
</dbReference>
<feature type="compositionally biased region" description="Basic and acidic residues" evidence="2">
    <location>
        <begin position="289"/>
        <end position="303"/>
    </location>
</feature>